<accession>A0A9P8ZYL1</accession>
<feature type="signal peptide" evidence="1">
    <location>
        <begin position="1"/>
        <end position="20"/>
    </location>
</feature>
<protein>
    <recommendedName>
        <fullName evidence="4">Secreted protein</fullName>
    </recommendedName>
</protein>
<evidence type="ECO:0008006" key="4">
    <source>
        <dbReference type="Google" id="ProtNLM"/>
    </source>
</evidence>
<organism evidence="2 3">
    <name type="scientific">Truncatella angustata</name>
    <dbReference type="NCBI Taxonomy" id="152316"/>
    <lineage>
        <taxon>Eukaryota</taxon>
        <taxon>Fungi</taxon>
        <taxon>Dikarya</taxon>
        <taxon>Ascomycota</taxon>
        <taxon>Pezizomycotina</taxon>
        <taxon>Sordariomycetes</taxon>
        <taxon>Xylariomycetidae</taxon>
        <taxon>Amphisphaeriales</taxon>
        <taxon>Sporocadaceae</taxon>
        <taxon>Truncatella</taxon>
    </lineage>
</organism>
<keyword evidence="1" id="KW-0732">Signal</keyword>
<sequence>MIFKNWQIYFLASFLSIGHQQTICTDEHTAKADDYSIISWLMTCSCTFSRISFCNERQSHSSEFEIRFLSDKHRMAIQ</sequence>
<comment type="caution">
    <text evidence="2">The sequence shown here is derived from an EMBL/GenBank/DDBJ whole genome shotgun (WGS) entry which is preliminary data.</text>
</comment>
<proteinExistence type="predicted"/>
<reference evidence="2" key="1">
    <citation type="journal article" date="2021" name="Nat. Commun.">
        <title>Genetic determinants of endophytism in the Arabidopsis root mycobiome.</title>
        <authorList>
            <person name="Mesny F."/>
            <person name="Miyauchi S."/>
            <person name="Thiergart T."/>
            <person name="Pickel B."/>
            <person name="Atanasova L."/>
            <person name="Karlsson M."/>
            <person name="Huettel B."/>
            <person name="Barry K.W."/>
            <person name="Haridas S."/>
            <person name="Chen C."/>
            <person name="Bauer D."/>
            <person name="Andreopoulos W."/>
            <person name="Pangilinan J."/>
            <person name="LaButti K."/>
            <person name="Riley R."/>
            <person name="Lipzen A."/>
            <person name="Clum A."/>
            <person name="Drula E."/>
            <person name="Henrissat B."/>
            <person name="Kohler A."/>
            <person name="Grigoriev I.V."/>
            <person name="Martin F.M."/>
            <person name="Hacquard S."/>
        </authorList>
    </citation>
    <scope>NUCLEOTIDE SEQUENCE</scope>
    <source>
        <strain evidence="2">MPI-SDFR-AT-0073</strain>
    </source>
</reference>
<evidence type="ECO:0000313" key="3">
    <source>
        <dbReference type="Proteomes" id="UP000758603"/>
    </source>
</evidence>
<dbReference type="RefSeq" id="XP_045958410.1">
    <property type="nucleotide sequence ID" value="XM_046102724.1"/>
</dbReference>
<evidence type="ECO:0000256" key="1">
    <source>
        <dbReference type="SAM" id="SignalP"/>
    </source>
</evidence>
<dbReference type="Proteomes" id="UP000758603">
    <property type="component" value="Unassembled WGS sequence"/>
</dbReference>
<feature type="chain" id="PRO_5040352080" description="Secreted protein" evidence="1">
    <location>
        <begin position="21"/>
        <end position="78"/>
    </location>
</feature>
<dbReference type="EMBL" id="JAGPXC010000004">
    <property type="protein sequence ID" value="KAH6654140.1"/>
    <property type="molecule type" value="Genomic_DNA"/>
</dbReference>
<dbReference type="AlphaFoldDB" id="A0A9P8ZYL1"/>
<name>A0A9P8ZYL1_9PEZI</name>
<gene>
    <name evidence="2" type="ORF">BKA67DRAFT_564280</name>
</gene>
<dbReference type="GeneID" id="70131616"/>
<evidence type="ECO:0000313" key="2">
    <source>
        <dbReference type="EMBL" id="KAH6654140.1"/>
    </source>
</evidence>
<keyword evidence="3" id="KW-1185">Reference proteome</keyword>